<dbReference type="InterPro" id="IPR024867">
    <property type="entry name" value="NFRKB"/>
</dbReference>
<dbReference type="CDD" id="cd21865">
    <property type="entry name" value="DEUBAD_NFRKB"/>
    <property type="match status" value="1"/>
</dbReference>
<evidence type="ECO:0000313" key="1">
    <source>
        <dbReference type="EMBL" id="VDM40897.1"/>
    </source>
</evidence>
<protein>
    <submittedName>
        <fullName evidence="3">CaMKII_AD domain-containing protein</fullName>
    </submittedName>
</protein>
<dbReference type="GO" id="GO:0031011">
    <property type="term" value="C:Ino80 complex"/>
    <property type="evidence" value="ECO:0007669"/>
    <property type="project" value="InterPro"/>
</dbReference>
<dbReference type="AlphaFoldDB" id="A0A183UM56"/>
<evidence type="ECO:0000313" key="3">
    <source>
        <dbReference type="WBParaSite" id="TCNE_0000957601-mRNA-1"/>
    </source>
</evidence>
<keyword evidence="2" id="KW-1185">Reference proteome</keyword>
<dbReference type="PANTHER" id="PTHR13052">
    <property type="entry name" value="NFRKB-RELATED"/>
    <property type="match status" value="1"/>
</dbReference>
<proteinExistence type="predicted"/>
<gene>
    <name evidence="1" type="ORF">TCNE_LOCUS9576</name>
</gene>
<accession>A0A183UM56</accession>
<reference evidence="3" key="1">
    <citation type="submission" date="2016-06" db="UniProtKB">
        <authorList>
            <consortium name="WormBaseParasite"/>
        </authorList>
    </citation>
    <scope>IDENTIFICATION</scope>
</reference>
<organism evidence="2 3">
    <name type="scientific">Toxocara canis</name>
    <name type="common">Canine roundworm</name>
    <dbReference type="NCBI Taxonomy" id="6265"/>
    <lineage>
        <taxon>Eukaryota</taxon>
        <taxon>Metazoa</taxon>
        <taxon>Ecdysozoa</taxon>
        <taxon>Nematoda</taxon>
        <taxon>Chromadorea</taxon>
        <taxon>Rhabditida</taxon>
        <taxon>Spirurina</taxon>
        <taxon>Ascaridomorpha</taxon>
        <taxon>Ascaridoidea</taxon>
        <taxon>Toxocaridae</taxon>
        <taxon>Toxocara</taxon>
    </lineage>
</organism>
<sequence>MTTPIVPSSNVACSQANMPKQFVRTKSYCQPPANSVSIPTSNSSNVHLDSFSRLCLGGEIVQVPSAIVQQEALFRAVVTKEAYRSLSVEAQTYLKRFLPKYDGAEKDEERILDSVFTSDPNFYFGNPLGKVHSKIRCGWFNPERPSDQVQLRDNRRVLYDHYIRYYHISLLKKLLVSRRGGLPTLGSGKTILKPGSTLHLHTVRNGPGIYEDT</sequence>
<dbReference type="WBParaSite" id="TCNE_0000957601-mRNA-1">
    <property type="protein sequence ID" value="TCNE_0000957601-mRNA-1"/>
    <property type="gene ID" value="TCNE_0000957601"/>
</dbReference>
<dbReference type="EMBL" id="UYWY01020215">
    <property type="protein sequence ID" value="VDM40897.1"/>
    <property type="molecule type" value="Genomic_DNA"/>
</dbReference>
<evidence type="ECO:0000313" key="2">
    <source>
        <dbReference type="Proteomes" id="UP000050794"/>
    </source>
</evidence>
<name>A0A183UM56_TOXCA</name>
<dbReference type="Proteomes" id="UP000050794">
    <property type="component" value="Unassembled WGS sequence"/>
</dbReference>
<reference evidence="1 2" key="2">
    <citation type="submission" date="2018-11" db="EMBL/GenBank/DDBJ databases">
        <authorList>
            <consortium name="Pathogen Informatics"/>
        </authorList>
    </citation>
    <scope>NUCLEOTIDE SEQUENCE [LARGE SCALE GENOMIC DNA]</scope>
</reference>